<dbReference type="EMBL" id="BAAALS010000001">
    <property type="protein sequence ID" value="GAA1735460.1"/>
    <property type="molecule type" value="Genomic_DNA"/>
</dbReference>
<sequence>MAVTVAILLASGTLLGFAALAVDVGALYVERQQLQSGADAAALAVGNACARRRAACDTMNDPGVLPLAQQFANANADDDHAQVLFVCGRDSRNALPSCAGHPPPNNLTRCVGDRPSGSTEWYVEVYVGTLRSGGQTVLPPVFSRSIGSNGASVGACARASWRTNSTGFLGFGISLCAYSWATNGGVPTTPELAKMDVFDTSGVFERDSTHEDHYDRKVECEDGPPAGWDEAPDFAWFASNSQCLTSVVSGVAAGGPAWSAPCLSVIYEAWDDHDTIRLPVYDGMTGSGASAEYHVIGYVEFFVFSYRGGSGTFGQRPNWVEPFPWQADPPPYSCSPGEQCIAGQVTTAFIASSSGGGRTRSVTLTG</sequence>
<comment type="caution">
    <text evidence="2">The sequence shown here is derived from an EMBL/GenBank/DDBJ whole genome shotgun (WGS) entry which is preliminary data.</text>
</comment>
<dbReference type="Proteomes" id="UP001500655">
    <property type="component" value="Unassembled WGS sequence"/>
</dbReference>
<gene>
    <name evidence="2" type="ORF">GCM10009681_02330</name>
</gene>
<evidence type="ECO:0000259" key="1">
    <source>
        <dbReference type="Pfam" id="PF13400"/>
    </source>
</evidence>
<keyword evidence="3" id="KW-1185">Reference proteome</keyword>
<protein>
    <recommendedName>
        <fullName evidence="1">Putative Flp pilus-assembly TadG-like N-terminal domain-containing protein</fullName>
    </recommendedName>
</protein>
<accession>A0ABN2JQE2</accession>
<feature type="domain" description="Putative Flp pilus-assembly TadG-like N-terminal" evidence="1">
    <location>
        <begin position="3"/>
        <end position="47"/>
    </location>
</feature>
<evidence type="ECO:0000313" key="3">
    <source>
        <dbReference type="Proteomes" id="UP001500655"/>
    </source>
</evidence>
<reference evidence="2 3" key="1">
    <citation type="journal article" date="2019" name="Int. J. Syst. Evol. Microbiol.">
        <title>The Global Catalogue of Microorganisms (GCM) 10K type strain sequencing project: providing services to taxonomists for standard genome sequencing and annotation.</title>
        <authorList>
            <consortium name="The Broad Institute Genomics Platform"/>
            <consortium name="The Broad Institute Genome Sequencing Center for Infectious Disease"/>
            <person name="Wu L."/>
            <person name="Ma J."/>
        </authorList>
    </citation>
    <scope>NUCLEOTIDE SEQUENCE [LARGE SCALE GENOMIC DNA]</scope>
    <source>
        <strain evidence="2 3">JCM 13249</strain>
    </source>
</reference>
<dbReference type="Pfam" id="PF13400">
    <property type="entry name" value="Tad"/>
    <property type="match status" value="1"/>
</dbReference>
<proteinExistence type="predicted"/>
<organism evidence="2 3">
    <name type="scientific">Luedemannella helvata</name>
    <dbReference type="NCBI Taxonomy" id="349315"/>
    <lineage>
        <taxon>Bacteria</taxon>
        <taxon>Bacillati</taxon>
        <taxon>Actinomycetota</taxon>
        <taxon>Actinomycetes</taxon>
        <taxon>Micromonosporales</taxon>
        <taxon>Micromonosporaceae</taxon>
        <taxon>Luedemannella</taxon>
    </lineage>
</organism>
<evidence type="ECO:0000313" key="2">
    <source>
        <dbReference type="EMBL" id="GAA1735460.1"/>
    </source>
</evidence>
<name>A0ABN2JQE2_9ACTN</name>
<dbReference type="InterPro" id="IPR028087">
    <property type="entry name" value="Tad_N"/>
</dbReference>